<sequence>MTQNHDTRKNARRHPLGRGLLPLLAAGLLLLGPAAQARETLVFAHLFQRISLQQEALIEAKQELLDRSGGEIDMDIKPDAKLGNQDSRILDAVNFGQADMTFAGGPFAARDYAPMGIIGAPYGFRDYTHWQHFKVSSLARELTAQYEKASAQIVLGYYYNGERHLISRTPVRTLEDMAELRIRVPNAPIYLQLFRTLGAKPVPLPLWQTYDALKQGNVDAAEKTLSMLEDGEFYEVAPYVSLTGHISDIALIVISSRRWSRLDAGQQQLVRDVFSKMADRLSERIHAKELANLEKLKRRGVTFIPVDRRAFIAKLAPLLNGNDFPWSGALYERLQKIP</sequence>
<comment type="caution">
    <text evidence="2">The sequence shown here is derived from an EMBL/GenBank/DDBJ whole genome shotgun (WGS) entry which is preliminary data.</text>
</comment>
<dbReference type="Proteomes" id="UP000233293">
    <property type="component" value="Unassembled WGS sequence"/>
</dbReference>
<dbReference type="InterPro" id="IPR038404">
    <property type="entry name" value="TRAP_DctP_sf"/>
</dbReference>
<evidence type="ECO:0000256" key="1">
    <source>
        <dbReference type="ARBA" id="ARBA00022729"/>
    </source>
</evidence>
<evidence type="ECO:0000313" key="3">
    <source>
        <dbReference type="Proteomes" id="UP000233293"/>
    </source>
</evidence>
<evidence type="ECO:0000313" key="2">
    <source>
        <dbReference type="EMBL" id="PKU24851.1"/>
    </source>
</evidence>
<dbReference type="Pfam" id="PF03480">
    <property type="entry name" value="DctP"/>
    <property type="match status" value="1"/>
</dbReference>
<keyword evidence="1" id="KW-0732">Signal</keyword>
<name>A0A2N3PWT9_9PROT</name>
<proteinExistence type="predicted"/>
<reference evidence="3" key="1">
    <citation type="submission" date="2017-12" db="EMBL/GenBank/DDBJ databases">
        <title>Draft genome sequence of Telmatospirillum siberiense 26-4b1T, an acidotolerant peatland alphaproteobacterium potentially involved in sulfur cycling.</title>
        <authorList>
            <person name="Hausmann B."/>
            <person name="Pjevac P."/>
            <person name="Schreck K."/>
            <person name="Herbold C.W."/>
            <person name="Daims H."/>
            <person name="Wagner M."/>
            <person name="Pester M."/>
            <person name="Loy A."/>
        </authorList>
    </citation>
    <scope>NUCLEOTIDE SEQUENCE [LARGE SCALE GENOMIC DNA]</scope>
    <source>
        <strain evidence="3">26-4b1</strain>
    </source>
</reference>
<dbReference type="OrthoDB" id="7375081at2"/>
<gene>
    <name evidence="2" type="ORF">CWS72_09735</name>
</gene>
<dbReference type="AlphaFoldDB" id="A0A2N3PWT9"/>
<dbReference type="Gene3D" id="3.40.190.170">
    <property type="entry name" value="Bacterial extracellular solute-binding protein, family 7"/>
    <property type="match status" value="1"/>
</dbReference>
<organism evidence="2 3">
    <name type="scientific">Telmatospirillum siberiense</name>
    <dbReference type="NCBI Taxonomy" id="382514"/>
    <lineage>
        <taxon>Bacteria</taxon>
        <taxon>Pseudomonadati</taxon>
        <taxon>Pseudomonadota</taxon>
        <taxon>Alphaproteobacteria</taxon>
        <taxon>Rhodospirillales</taxon>
        <taxon>Rhodospirillaceae</taxon>
        <taxon>Telmatospirillum</taxon>
    </lineage>
</organism>
<keyword evidence="3" id="KW-1185">Reference proteome</keyword>
<dbReference type="GO" id="GO:0055085">
    <property type="term" value="P:transmembrane transport"/>
    <property type="evidence" value="ECO:0007669"/>
    <property type="project" value="InterPro"/>
</dbReference>
<dbReference type="InterPro" id="IPR018389">
    <property type="entry name" value="DctP_fam"/>
</dbReference>
<dbReference type="NCBIfam" id="NF037995">
    <property type="entry name" value="TRAP_S1"/>
    <property type="match status" value="1"/>
</dbReference>
<dbReference type="SUPFAM" id="SSF53850">
    <property type="entry name" value="Periplasmic binding protein-like II"/>
    <property type="match status" value="1"/>
</dbReference>
<dbReference type="RefSeq" id="WP_101250394.1">
    <property type="nucleotide sequence ID" value="NZ_PIUM01000008.1"/>
</dbReference>
<dbReference type="PANTHER" id="PTHR33376">
    <property type="match status" value="1"/>
</dbReference>
<evidence type="ECO:0008006" key="4">
    <source>
        <dbReference type="Google" id="ProtNLM"/>
    </source>
</evidence>
<accession>A0A2N3PWT9</accession>
<dbReference type="EMBL" id="PIUM01000008">
    <property type="protein sequence ID" value="PKU24851.1"/>
    <property type="molecule type" value="Genomic_DNA"/>
</dbReference>
<dbReference type="PANTHER" id="PTHR33376:SF4">
    <property type="entry name" value="SIALIC ACID-BINDING PERIPLASMIC PROTEIN SIAP"/>
    <property type="match status" value="1"/>
</dbReference>
<protein>
    <recommendedName>
        <fullName evidence="4">ABC transporter substrate-binding protein</fullName>
    </recommendedName>
</protein>